<feature type="transmembrane region" description="Helical" evidence="1">
    <location>
        <begin position="165"/>
        <end position="186"/>
    </location>
</feature>
<feature type="transmembrane region" description="Helical" evidence="1">
    <location>
        <begin position="25"/>
        <end position="47"/>
    </location>
</feature>
<keyword evidence="1" id="KW-0812">Transmembrane</keyword>
<dbReference type="InParanoid" id="B7FRV8"/>
<dbReference type="KEGG" id="pti:PHATRDRAFT_43324"/>
<keyword evidence="1" id="KW-1133">Transmembrane helix</keyword>
<dbReference type="OrthoDB" id="53122at2759"/>
<evidence type="ECO:0000313" key="2">
    <source>
        <dbReference type="EMBL" id="EEC50379.1"/>
    </source>
</evidence>
<sequence length="247" mass="26629">MGCCDDDGDRGCCAFPHGRLSIWSMILAICTYIVTSLSFFGCFYVEVDGAFDLDLGIFSGQFDSSRGVGLFSYEDPFRDDYTCVSYSQNQIERMDGAFRTARVFGYIANIFIGIAALMLILMGCLRFNNAAMKGIGSLLLAGAIFSLLTFTFFASDTCSNDCDFFAGAGLAVVGTFSAFATALLVFKIPSTSQSNSLSEPQSGHQHAPFAPGTQTVTETTLLDGTKKVVRTTVNADGSRTIEETVER</sequence>
<reference evidence="2 3" key="1">
    <citation type="journal article" date="2008" name="Nature">
        <title>The Phaeodactylum genome reveals the evolutionary history of diatom genomes.</title>
        <authorList>
            <person name="Bowler C."/>
            <person name="Allen A.E."/>
            <person name="Badger J.H."/>
            <person name="Grimwood J."/>
            <person name="Jabbari K."/>
            <person name="Kuo A."/>
            <person name="Maheswari U."/>
            <person name="Martens C."/>
            <person name="Maumus F."/>
            <person name="Otillar R.P."/>
            <person name="Rayko E."/>
            <person name="Salamov A."/>
            <person name="Vandepoele K."/>
            <person name="Beszteri B."/>
            <person name="Gruber A."/>
            <person name="Heijde M."/>
            <person name="Katinka M."/>
            <person name="Mock T."/>
            <person name="Valentin K."/>
            <person name="Verret F."/>
            <person name="Berges J.A."/>
            <person name="Brownlee C."/>
            <person name="Cadoret J.P."/>
            <person name="Chiovitti A."/>
            <person name="Choi C.J."/>
            <person name="Coesel S."/>
            <person name="De Martino A."/>
            <person name="Detter J.C."/>
            <person name="Durkin C."/>
            <person name="Falciatore A."/>
            <person name="Fournet J."/>
            <person name="Haruta M."/>
            <person name="Huysman M.J."/>
            <person name="Jenkins B.D."/>
            <person name="Jiroutova K."/>
            <person name="Jorgensen R.E."/>
            <person name="Joubert Y."/>
            <person name="Kaplan A."/>
            <person name="Kroger N."/>
            <person name="Kroth P.G."/>
            <person name="La Roche J."/>
            <person name="Lindquist E."/>
            <person name="Lommer M."/>
            <person name="Martin-Jezequel V."/>
            <person name="Lopez P.J."/>
            <person name="Lucas S."/>
            <person name="Mangogna M."/>
            <person name="McGinnis K."/>
            <person name="Medlin L.K."/>
            <person name="Montsant A."/>
            <person name="Oudot-Le Secq M.P."/>
            <person name="Napoli C."/>
            <person name="Obornik M."/>
            <person name="Parker M.S."/>
            <person name="Petit J.L."/>
            <person name="Porcel B.M."/>
            <person name="Poulsen N."/>
            <person name="Robison M."/>
            <person name="Rychlewski L."/>
            <person name="Rynearson T.A."/>
            <person name="Schmutz J."/>
            <person name="Shapiro H."/>
            <person name="Siaut M."/>
            <person name="Stanley M."/>
            <person name="Sussman M.R."/>
            <person name="Taylor A.R."/>
            <person name="Vardi A."/>
            <person name="von Dassow P."/>
            <person name="Vyverman W."/>
            <person name="Willis A."/>
            <person name="Wyrwicz L.S."/>
            <person name="Rokhsar D.S."/>
            <person name="Weissenbach J."/>
            <person name="Armbrust E.V."/>
            <person name="Green B.R."/>
            <person name="Van de Peer Y."/>
            <person name="Grigoriev I.V."/>
        </authorList>
    </citation>
    <scope>NUCLEOTIDE SEQUENCE [LARGE SCALE GENOMIC DNA]</scope>
    <source>
        <strain evidence="2 3">CCAP 1055/1</strain>
    </source>
</reference>
<organism evidence="2 3">
    <name type="scientific">Phaeodactylum tricornutum (strain CCAP 1055/1)</name>
    <dbReference type="NCBI Taxonomy" id="556484"/>
    <lineage>
        <taxon>Eukaryota</taxon>
        <taxon>Sar</taxon>
        <taxon>Stramenopiles</taxon>
        <taxon>Ochrophyta</taxon>
        <taxon>Bacillariophyta</taxon>
        <taxon>Bacillariophyceae</taxon>
        <taxon>Bacillariophycidae</taxon>
        <taxon>Naviculales</taxon>
        <taxon>Phaeodactylaceae</taxon>
        <taxon>Phaeodactylum</taxon>
    </lineage>
</organism>
<name>B7FRV8_PHATC</name>
<evidence type="ECO:0000256" key="1">
    <source>
        <dbReference type="SAM" id="Phobius"/>
    </source>
</evidence>
<dbReference type="GeneID" id="7197385"/>
<accession>B7FRV8</accession>
<feature type="transmembrane region" description="Helical" evidence="1">
    <location>
        <begin position="103"/>
        <end position="122"/>
    </location>
</feature>
<dbReference type="HOGENOM" id="CLU_103146_0_0_1"/>
<proteinExistence type="predicted"/>
<reference evidence="3" key="2">
    <citation type="submission" date="2008-08" db="EMBL/GenBank/DDBJ databases">
        <authorList>
            <consortium name="Diatom Consortium"/>
            <person name="Grigoriev I."/>
            <person name="Grimwood J."/>
            <person name="Kuo A."/>
            <person name="Otillar R.P."/>
            <person name="Salamov A."/>
            <person name="Detter J.C."/>
            <person name="Lindquist E."/>
            <person name="Shapiro H."/>
            <person name="Lucas S."/>
            <person name="Glavina del Rio T."/>
            <person name="Pitluck S."/>
            <person name="Rokhsar D."/>
            <person name="Bowler C."/>
        </authorList>
    </citation>
    <scope>GENOME REANNOTATION</scope>
    <source>
        <strain evidence="3">CCAP 1055/1</strain>
    </source>
</reference>
<dbReference type="Proteomes" id="UP000000759">
    <property type="component" value="Chromosome 2"/>
</dbReference>
<protein>
    <recommendedName>
        <fullName evidence="4">Transmembrane protein</fullName>
    </recommendedName>
</protein>
<feature type="transmembrane region" description="Helical" evidence="1">
    <location>
        <begin position="134"/>
        <end position="153"/>
    </location>
</feature>
<keyword evidence="1" id="KW-0472">Membrane</keyword>
<keyword evidence="3" id="KW-1185">Reference proteome</keyword>
<evidence type="ECO:0000313" key="3">
    <source>
        <dbReference type="Proteomes" id="UP000000759"/>
    </source>
</evidence>
<evidence type="ECO:0008006" key="4">
    <source>
        <dbReference type="Google" id="ProtNLM"/>
    </source>
</evidence>
<dbReference type="PaxDb" id="2850-Phatr43324"/>
<dbReference type="EMBL" id="CM000606">
    <property type="protein sequence ID" value="EEC50379.1"/>
    <property type="molecule type" value="Genomic_DNA"/>
</dbReference>
<dbReference type="AlphaFoldDB" id="B7FRV8"/>
<gene>
    <name evidence="2" type="ORF">PHATRDRAFT_43324</name>
</gene>
<dbReference type="RefSeq" id="XP_002177565.1">
    <property type="nucleotide sequence ID" value="XM_002177529.1"/>
</dbReference>